<comment type="caution">
    <text evidence="2">The sequence shown here is derived from an EMBL/GenBank/DDBJ whole genome shotgun (WGS) entry which is preliminary data.</text>
</comment>
<keyword evidence="1" id="KW-0472">Membrane</keyword>
<sequence>MRSYLKHLGISGLVLGVLLLAGNLPMRLKSVYTEGKLQQWEGEAYVLSDSPPLPVAAGWPEDFYLRYDDIANNEPFVWWSTAALLRNVGVGSLIITSVASLVFFVRRKRSGSTVEPKSNVEQDEGQIVTPPPTHWQRLNRVNIRFGIADMLLATGTVAMPLAFYQWQNRTSGNDLKTAQAMGPDSSFTREAIIPAIIADWMPDFLLNQSLKEALLRTTMVSLKAPKDQHVSTAISLPHLRVLAIGGGDYDLEQLAPLPNCPRITSLNLSGRELDDSTLTRIRMLDNLRDLVLSRTNVSHITIERLFEQRIEAVSRLKYLGLIDTGVELSPLSNSPVFTTMTSLTCLELPRPMPGTDAEFVLPPMPKLQRLKFISQDRGKNSSILKITVNDCPQLSLLSIGIMQKCSLDLSNLPKLKSIQSYSFKTILRLARRQSVPGTLWIESLTGHQLPAFEEATIYAPDLRQIRLTETPRFRNLYPAVFSTNSSYYTGGKQFDEISREATEALVEGIVQSDGPEKIDYSTVPLQGAKLGRLLKNDRVQELYLHDCGLRLEDIEHLSGDSTLRTISLQGNPLGSAEIGKLISGMPKLERWHGDLYQLQRLRIENHEHVRGVVDRLPNENSPDRTHLPHCDALRLINLPQWVTPIRLDAASYRHLTIQDLPKLQQLVIDAPVCKDTVLSGLHGLTTIAVGGKYLDDSVIDDWPEYSALRSLRLYGTLVSPDGFTKLLNNKKLTLVDFQDSKINDDAFLSMDPSFLASVTLIQTQATEASVRHALKSPSITRLNVHDISIDESLGDQILNRQQLRSLGLNGSTLTPNQFKKVAAMPALETLSLSSVHLDMSLATTIANGGQSALRTLTLVDSKADGPAVRALMRQLRGLKLELIRTEIPAVLEGDLFGSGRLVTEESPENPLYCRGPDGMMFPIFKGASTGAFITNFGRFTPNMMNPDGSFVPISEESFLMLTPHVFREIRAKDTEPTVLSLESEE</sequence>
<organism evidence="2 3">
    <name type="scientific">Rubripirellula amarantea</name>
    <dbReference type="NCBI Taxonomy" id="2527999"/>
    <lineage>
        <taxon>Bacteria</taxon>
        <taxon>Pseudomonadati</taxon>
        <taxon>Planctomycetota</taxon>
        <taxon>Planctomycetia</taxon>
        <taxon>Pirellulales</taxon>
        <taxon>Pirellulaceae</taxon>
        <taxon>Rubripirellula</taxon>
    </lineage>
</organism>
<keyword evidence="1" id="KW-0812">Transmembrane</keyword>
<keyword evidence="3" id="KW-1185">Reference proteome</keyword>
<reference evidence="2 3" key="1">
    <citation type="submission" date="2019-02" db="EMBL/GenBank/DDBJ databases">
        <title>Deep-cultivation of Planctomycetes and their phenomic and genomic characterization uncovers novel biology.</title>
        <authorList>
            <person name="Wiegand S."/>
            <person name="Jogler M."/>
            <person name="Boedeker C."/>
            <person name="Pinto D."/>
            <person name="Vollmers J."/>
            <person name="Rivas-Marin E."/>
            <person name="Kohn T."/>
            <person name="Peeters S.H."/>
            <person name="Heuer A."/>
            <person name="Rast P."/>
            <person name="Oberbeckmann S."/>
            <person name="Bunk B."/>
            <person name="Jeske O."/>
            <person name="Meyerdierks A."/>
            <person name="Storesund J.E."/>
            <person name="Kallscheuer N."/>
            <person name="Luecker S."/>
            <person name="Lage O.M."/>
            <person name="Pohl T."/>
            <person name="Merkel B.J."/>
            <person name="Hornburger P."/>
            <person name="Mueller R.-W."/>
            <person name="Bruemmer F."/>
            <person name="Labrenz M."/>
            <person name="Spormann A.M."/>
            <person name="Op Den Camp H."/>
            <person name="Overmann J."/>
            <person name="Amann R."/>
            <person name="Jetten M.S.M."/>
            <person name="Mascher T."/>
            <person name="Medema M.H."/>
            <person name="Devos D.P."/>
            <person name="Kaster A.-K."/>
            <person name="Ovreas L."/>
            <person name="Rohde M."/>
            <person name="Galperin M.Y."/>
            <person name="Jogler C."/>
        </authorList>
    </citation>
    <scope>NUCLEOTIDE SEQUENCE [LARGE SCALE GENOMIC DNA]</scope>
    <source>
        <strain evidence="2 3">Pla22</strain>
    </source>
</reference>
<dbReference type="EMBL" id="SJPI01000001">
    <property type="protein sequence ID" value="TWT52751.1"/>
    <property type="molecule type" value="Genomic_DNA"/>
</dbReference>
<dbReference type="PANTHER" id="PTHR13318">
    <property type="entry name" value="PARTNER OF PAIRED, ISOFORM B-RELATED"/>
    <property type="match status" value="1"/>
</dbReference>
<dbReference type="GO" id="GO:0031146">
    <property type="term" value="P:SCF-dependent proteasomal ubiquitin-dependent protein catabolic process"/>
    <property type="evidence" value="ECO:0007669"/>
    <property type="project" value="TreeGrafter"/>
</dbReference>
<dbReference type="Proteomes" id="UP000316598">
    <property type="component" value="Unassembled WGS sequence"/>
</dbReference>
<accession>A0A5C5WRJ8</accession>
<dbReference type="GO" id="GO:0019005">
    <property type="term" value="C:SCF ubiquitin ligase complex"/>
    <property type="evidence" value="ECO:0007669"/>
    <property type="project" value="TreeGrafter"/>
</dbReference>
<dbReference type="RefSeq" id="WP_146513073.1">
    <property type="nucleotide sequence ID" value="NZ_SJPI01000001.1"/>
</dbReference>
<name>A0A5C5WRJ8_9BACT</name>
<feature type="transmembrane region" description="Helical" evidence="1">
    <location>
        <begin position="84"/>
        <end position="105"/>
    </location>
</feature>
<evidence type="ECO:0008006" key="4">
    <source>
        <dbReference type="Google" id="ProtNLM"/>
    </source>
</evidence>
<keyword evidence="1" id="KW-1133">Transmembrane helix</keyword>
<proteinExistence type="predicted"/>
<dbReference type="AlphaFoldDB" id="A0A5C5WRJ8"/>
<evidence type="ECO:0000313" key="3">
    <source>
        <dbReference type="Proteomes" id="UP000316598"/>
    </source>
</evidence>
<dbReference type="OrthoDB" id="221449at2"/>
<evidence type="ECO:0000313" key="2">
    <source>
        <dbReference type="EMBL" id="TWT52751.1"/>
    </source>
</evidence>
<evidence type="ECO:0000256" key="1">
    <source>
        <dbReference type="SAM" id="Phobius"/>
    </source>
</evidence>
<feature type="transmembrane region" description="Helical" evidence="1">
    <location>
        <begin position="145"/>
        <end position="166"/>
    </location>
</feature>
<dbReference type="InterPro" id="IPR032675">
    <property type="entry name" value="LRR_dom_sf"/>
</dbReference>
<dbReference type="PANTHER" id="PTHR13318:SF95">
    <property type="entry name" value="F-BOX PROTEIN YLR352W"/>
    <property type="match status" value="1"/>
</dbReference>
<dbReference type="Gene3D" id="3.80.10.10">
    <property type="entry name" value="Ribonuclease Inhibitor"/>
    <property type="match status" value="2"/>
</dbReference>
<protein>
    <recommendedName>
        <fullName evidence="4">Leucine Rich repeats (2 copies)</fullName>
    </recommendedName>
</protein>
<gene>
    <name evidence="2" type="ORF">Pla22_03770</name>
</gene>
<dbReference type="SUPFAM" id="SSF52047">
    <property type="entry name" value="RNI-like"/>
    <property type="match status" value="1"/>
</dbReference>